<protein>
    <recommendedName>
        <fullName evidence="2">Ig-like domain-containing protein</fullName>
    </recommendedName>
</protein>
<dbReference type="InterPro" id="IPR013783">
    <property type="entry name" value="Ig-like_fold"/>
</dbReference>
<keyword evidence="4" id="KW-1185">Reference proteome</keyword>
<dbReference type="Gene3D" id="2.60.40.10">
    <property type="entry name" value="Immunoglobulins"/>
    <property type="match status" value="1"/>
</dbReference>
<evidence type="ECO:0000259" key="2">
    <source>
        <dbReference type="PROSITE" id="PS50835"/>
    </source>
</evidence>
<dbReference type="EMBL" id="JABSTR010000005">
    <property type="protein sequence ID" value="KAH9370697.1"/>
    <property type="molecule type" value="Genomic_DNA"/>
</dbReference>
<dbReference type="InterPro" id="IPR036179">
    <property type="entry name" value="Ig-like_dom_sf"/>
</dbReference>
<dbReference type="PROSITE" id="PS50835">
    <property type="entry name" value="IG_LIKE"/>
    <property type="match status" value="1"/>
</dbReference>
<comment type="caution">
    <text evidence="3">The sequence shown here is derived from an EMBL/GenBank/DDBJ whole genome shotgun (WGS) entry which is preliminary data.</text>
</comment>
<dbReference type="AlphaFoldDB" id="A0A9J6G7L1"/>
<dbReference type="SMART" id="SM00409">
    <property type="entry name" value="IG"/>
    <property type="match status" value="1"/>
</dbReference>
<dbReference type="Proteomes" id="UP000821853">
    <property type="component" value="Chromosome 3"/>
</dbReference>
<evidence type="ECO:0000313" key="4">
    <source>
        <dbReference type="Proteomes" id="UP000821853"/>
    </source>
</evidence>
<accession>A0A9J6G7L1</accession>
<dbReference type="PANTHER" id="PTHR23278">
    <property type="entry name" value="SIDESTEP PROTEIN"/>
    <property type="match status" value="1"/>
</dbReference>
<dbReference type="PANTHER" id="PTHR23278:SF19">
    <property type="entry name" value="OBSCURIN"/>
    <property type="match status" value="1"/>
</dbReference>
<sequence>MKGCSTPLLHMPFGVGVGALNRNDEIHWYTMTAVRHAGSALLYDAPRASLSLGQGLHLERIHEGQDVYLECAIRANPWISDVLWTLDGEPLEDGTAAPNGSSLAALAAAAPPSSPSSQAPQTHVLLQEQYLVLRNVTSKFTGSYACHVRSARGEAVSNSLDLRVQYTPRCKKGLQEVFRYSTSREELFIPCEMDADPEDLTFHWVMKNNSEVRDLATFTTNGSRSVARYKPAVATEFVSLMCWANNSVGAQRQPCTFFVEPHGAPKALSGCSVVNQAMTWFFVRCAEDDAEDRPTGQEWYLLEVFHADTGALLGNVSSRGRPVFQVDAIPPATECLALAYAVNERGGRSEPARVVVQAIPPPSKLLTGGVFLRSFNDAPYSVFIMSSETSCCETLLTHPPVTAWCCAIPGGVHVAPADAHHPPAPKAGFASLQDAWTVQVPFPGSERDALSGLLVEPQDLWPLVRQASLRSKTSVLSAVDERPFGTAPSKEGISRANQNELAEWNTPSRNLKSAG</sequence>
<evidence type="ECO:0000256" key="1">
    <source>
        <dbReference type="SAM" id="MobiDB-lite"/>
    </source>
</evidence>
<dbReference type="InterPro" id="IPR007110">
    <property type="entry name" value="Ig-like_dom"/>
</dbReference>
<organism evidence="3 4">
    <name type="scientific">Haemaphysalis longicornis</name>
    <name type="common">Bush tick</name>
    <dbReference type="NCBI Taxonomy" id="44386"/>
    <lineage>
        <taxon>Eukaryota</taxon>
        <taxon>Metazoa</taxon>
        <taxon>Ecdysozoa</taxon>
        <taxon>Arthropoda</taxon>
        <taxon>Chelicerata</taxon>
        <taxon>Arachnida</taxon>
        <taxon>Acari</taxon>
        <taxon>Parasitiformes</taxon>
        <taxon>Ixodida</taxon>
        <taxon>Ixodoidea</taxon>
        <taxon>Ixodidae</taxon>
        <taxon>Haemaphysalinae</taxon>
        <taxon>Haemaphysalis</taxon>
    </lineage>
</organism>
<feature type="domain" description="Ig-like" evidence="2">
    <location>
        <begin position="46"/>
        <end position="157"/>
    </location>
</feature>
<dbReference type="InterPro" id="IPR003599">
    <property type="entry name" value="Ig_sub"/>
</dbReference>
<dbReference type="VEuPathDB" id="VectorBase:HLOH_060838"/>
<gene>
    <name evidence="3" type="ORF">HPB48_013996</name>
</gene>
<feature type="region of interest" description="Disordered" evidence="1">
    <location>
        <begin position="482"/>
        <end position="515"/>
    </location>
</feature>
<name>A0A9J6G7L1_HAELO</name>
<dbReference type="OrthoDB" id="6498559at2759"/>
<feature type="compositionally biased region" description="Polar residues" evidence="1">
    <location>
        <begin position="495"/>
        <end position="515"/>
    </location>
</feature>
<dbReference type="SUPFAM" id="SSF48726">
    <property type="entry name" value="Immunoglobulin"/>
    <property type="match status" value="1"/>
</dbReference>
<evidence type="ECO:0000313" key="3">
    <source>
        <dbReference type="EMBL" id="KAH9370697.1"/>
    </source>
</evidence>
<reference evidence="3 4" key="1">
    <citation type="journal article" date="2020" name="Cell">
        <title>Large-Scale Comparative Analyses of Tick Genomes Elucidate Their Genetic Diversity and Vector Capacities.</title>
        <authorList>
            <consortium name="Tick Genome and Microbiome Consortium (TIGMIC)"/>
            <person name="Jia N."/>
            <person name="Wang J."/>
            <person name="Shi W."/>
            <person name="Du L."/>
            <person name="Sun Y."/>
            <person name="Zhan W."/>
            <person name="Jiang J.F."/>
            <person name="Wang Q."/>
            <person name="Zhang B."/>
            <person name="Ji P."/>
            <person name="Bell-Sakyi L."/>
            <person name="Cui X.M."/>
            <person name="Yuan T.T."/>
            <person name="Jiang B.G."/>
            <person name="Yang W.F."/>
            <person name="Lam T.T."/>
            <person name="Chang Q.C."/>
            <person name="Ding S.J."/>
            <person name="Wang X.J."/>
            <person name="Zhu J.G."/>
            <person name="Ruan X.D."/>
            <person name="Zhao L."/>
            <person name="Wei J.T."/>
            <person name="Ye R.Z."/>
            <person name="Que T.C."/>
            <person name="Du C.H."/>
            <person name="Zhou Y.H."/>
            <person name="Cheng J.X."/>
            <person name="Dai P.F."/>
            <person name="Guo W.B."/>
            <person name="Han X.H."/>
            <person name="Huang E.J."/>
            <person name="Li L.F."/>
            <person name="Wei W."/>
            <person name="Gao Y.C."/>
            <person name="Liu J.Z."/>
            <person name="Shao H.Z."/>
            <person name="Wang X."/>
            <person name="Wang C.C."/>
            <person name="Yang T.C."/>
            <person name="Huo Q.B."/>
            <person name="Li W."/>
            <person name="Chen H.Y."/>
            <person name="Chen S.E."/>
            <person name="Zhou L.G."/>
            <person name="Ni X.B."/>
            <person name="Tian J.H."/>
            <person name="Sheng Y."/>
            <person name="Liu T."/>
            <person name="Pan Y.S."/>
            <person name="Xia L.Y."/>
            <person name="Li J."/>
            <person name="Zhao F."/>
            <person name="Cao W.C."/>
        </authorList>
    </citation>
    <scope>NUCLEOTIDE SEQUENCE [LARGE SCALE GENOMIC DNA]</scope>
    <source>
        <strain evidence="3">HaeL-2018</strain>
    </source>
</reference>
<proteinExistence type="predicted"/>